<name>A0ABT3JUV6_9XANT</name>
<sequence>MTQTTQQNAYLSDDTYSTPNETATGEYEPVTFDGVKYNILAHVDRPSGYQGTIYQRFDAGQIIVAHRGTEFDRELIKDGAITDGAMVASRINPQVKDALELTKAALDFASRDAKPQENPLAKVTVTGHSLGGCLAQITAHHYGLKGEAFNPYGAVSLGYRIPEGPQDSKYEFTNHVMAGDAVSAASPHYGEVVTYALPREIESLQAAGFRPGMLGTLSHLAPVAQPIAAATTAVKLGDSHRIHNFLNVDAKGAADISVLADPKARELAATHKEQIDDYREAIGSLRGGATVLLGNAPNTAKHLYDQLRGPLPPGAPAGLAPERQDIRDATPRTIHTDTRCEQAPAPWSPPLKVEASSSPLGNTLDRLLAASRDGDSQAFSRLTHDLAQQPAGVALRMEAVEKVDQQERQAVEQAAQQAAMQERANETQVRAMHR</sequence>
<dbReference type="Gene3D" id="3.40.50.1820">
    <property type="entry name" value="alpha/beta hydrolase"/>
    <property type="match status" value="1"/>
</dbReference>
<evidence type="ECO:0000256" key="1">
    <source>
        <dbReference type="SAM" id="MobiDB-lite"/>
    </source>
</evidence>
<feature type="compositionally biased region" description="Polar residues" evidence="1">
    <location>
        <begin position="1"/>
        <end position="23"/>
    </location>
</feature>
<dbReference type="Pfam" id="PF26363">
    <property type="entry name" value="Phospholipase-like"/>
    <property type="match status" value="1"/>
</dbReference>
<protein>
    <submittedName>
        <fullName evidence="2">Lipase</fullName>
    </submittedName>
</protein>
<dbReference type="RefSeq" id="WP_265126932.1">
    <property type="nucleotide sequence ID" value="NZ_JAPCHY010000003.1"/>
</dbReference>
<evidence type="ECO:0000313" key="3">
    <source>
        <dbReference type="Proteomes" id="UP001209922"/>
    </source>
</evidence>
<keyword evidence="3" id="KW-1185">Reference proteome</keyword>
<dbReference type="Proteomes" id="UP001209922">
    <property type="component" value="Unassembled WGS sequence"/>
</dbReference>
<dbReference type="EMBL" id="JAPCHY010000003">
    <property type="protein sequence ID" value="MCW4471979.1"/>
    <property type="molecule type" value="Genomic_DNA"/>
</dbReference>
<organism evidence="2 3">
    <name type="scientific">Xanthomonas chitinilytica</name>
    <dbReference type="NCBI Taxonomy" id="2989819"/>
    <lineage>
        <taxon>Bacteria</taxon>
        <taxon>Pseudomonadati</taxon>
        <taxon>Pseudomonadota</taxon>
        <taxon>Gammaproteobacteria</taxon>
        <taxon>Lysobacterales</taxon>
        <taxon>Lysobacteraceae</taxon>
        <taxon>Xanthomonas</taxon>
    </lineage>
</organism>
<accession>A0ABT3JUV6</accession>
<proteinExistence type="predicted"/>
<feature type="compositionally biased region" description="Low complexity" evidence="1">
    <location>
        <begin position="411"/>
        <end position="422"/>
    </location>
</feature>
<feature type="region of interest" description="Disordered" evidence="1">
    <location>
        <begin position="1"/>
        <end position="25"/>
    </location>
</feature>
<reference evidence="2 3" key="1">
    <citation type="submission" date="2022-10" db="EMBL/GenBank/DDBJ databases">
        <title>Xanthomonas sp. H13-6.</title>
        <authorList>
            <person name="Liu X."/>
            <person name="Deng Z."/>
            <person name="Jiang Y."/>
            <person name="Yu T."/>
            <person name="Ai J."/>
        </authorList>
    </citation>
    <scope>NUCLEOTIDE SEQUENCE [LARGE SCALE GENOMIC DNA]</scope>
    <source>
        <strain evidence="2 3">H13-6</strain>
    </source>
</reference>
<dbReference type="InterPro" id="IPR029058">
    <property type="entry name" value="AB_hydrolase_fold"/>
</dbReference>
<evidence type="ECO:0000313" key="2">
    <source>
        <dbReference type="EMBL" id="MCW4471979.1"/>
    </source>
</evidence>
<feature type="region of interest" description="Disordered" evidence="1">
    <location>
        <begin position="411"/>
        <end position="434"/>
    </location>
</feature>
<dbReference type="SUPFAM" id="SSF53474">
    <property type="entry name" value="alpha/beta-Hydrolases"/>
    <property type="match status" value="1"/>
</dbReference>
<comment type="caution">
    <text evidence="2">The sequence shown here is derived from an EMBL/GenBank/DDBJ whole genome shotgun (WGS) entry which is preliminary data.</text>
</comment>
<gene>
    <name evidence="2" type="ORF">OK345_05580</name>
</gene>